<dbReference type="KEGG" id="gaz:Pan241w_39910"/>
<dbReference type="PROSITE" id="PS50043">
    <property type="entry name" value="HTH_LUXR_2"/>
    <property type="match status" value="1"/>
</dbReference>
<dbReference type="FunFam" id="3.40.50.2300:FF:000018">
    <property type="entry name" value="DNA-binding transcriptional regulator NtrC"/>
    <property type="match status" value="1"/>
</dbReference>
<dbReference type="SMART" id="SM00421">
    <property type="entry name" value="HTH_LUXR"/>
    <property type="match status" value="1"/>
</dbReference>
<dbReference type="InterPro" id="IPR036388">
    <property type="entry name" value="WH-like_DNA-bd_sf"/>
</dbReference>
<dbReference type="GO" id="GO:0006355">
    <property type="term" value="P:regulation of DNA-templated transcription"/>
    <property type="evidence" value="ECO:0007669"/>
    <property type="project" value="InterPro"/>
</dbReference>
<dbReference type="InterPro" id="IPR016032">
    <property type="entry name" value="Sig_transdc_resp-reg_C-effctor"/>
</dbReference>
<dbReference type="SMART" id="SM00448">
    <property type="entry name" value="REC"/>
    <property type="match status" value="1"/>
</dbReference>
<evidence type="ECO:0000259" key="7">
    <source>
        <dbReference type="PROSITE" id="PS50043"/>
    </source>
</evidence>
<feature type="domain" description="Response regulatory" evidence="8">
    <location>
        <begin position="13"/>
        <end position="127"/>
    </location>
</feature>
<organism evidence="9 10">
    <name type="scientific">Gimesia alba</name>
    <dbReference type="NCBI Taxonomy" id="2527973"/>
    <lineage>
        <taxon>Bacteria</taxon>
        <taxon>Pseudomonadati</taxon>
        <taxon>Planctomycetota</taxon>
        <taxon>Planctomycetia</taxon>
        <taxon>Planctomycetales</taxon>
        <taxon>Planctomycetaceae</taxon>
        <taxon>Gimesia</taxon>
    </lineage>
</organism>
<dbReference type="RefSeq" id="WP_232107198.1">
    <property type="nucleotide sequence ID" value="NZ_CP036269.1"/>
</dbReference>
<keyword evidence="5" id="KW-0804">Transcription</keyword>
<dbReference type="InterPro" id="IPR000792">
    <property type="entry name" value="Tscrpt_reg_LuxR_C"/>
</dbReference>
<dbReference type="GO" id="GO:0003677">
    <property type="term" value="F:DNA binding"/>
    <property type="evidence" value="ECO:0007669"/>
    <property type="project" value="UniProtKB-KW"/>
</dbReference>
<dbReference type="Pfam" id="PF00072">
    <property type="entry name" value="Response_reg"/>
    <property type="match status" value="1"/>
</dbReference>
<accession>A0A517RJ37</accession>
<protein>
    <submittedName>
        <fullName evidence="9">Transcriptional regulatory protein TdiR</fullName>
    </submittedName>
</protein>
<dbReference type="InterPro" id="IPR001789">
    <property type="entry name" value="Sig_transdc_resp-reg_receiver"/>
</dbReference>
<feature type="domain" description="HTH luxR-type" evidence="7">
    <location>
        <begin position="143"/>
        <end position="208"/>
    </location>
</feature>
<dbReference type="CDD" id="cd06170">
    <property type="entry name" value="LuxR_C_like"/>
    <property type="match status" value="1"/>
</dbReference>
<dbReference type="SUPFAM" id="SSF52172">
    <property type="entry name" value="CheY-like"/>
    <property type="match status" value="1"/>
</dbReference>
<evidence type="ECO:0000256" key="3">
    <source>
        <dbReference type="ARBA" id="ARBA00023015"/>
    </source>
</evidence>
<keyword evidence="4" id="KW-0238">DNA-binding</keyword>
<dbReference type="PANTHER" id="PTHR44688:SF16">
    <property type="entry name" value="DNA-BINDING TRANSCRIPTIONAL ACTIVATOR DEVR_DOSR"/>
    <property type="match status" value="1"/>
</dbReference>
<dbReference type="PANTHER" id="PTHR44688">
    <property type="entry name" value="DNA-BINDING TRANSCRIPTIONAL ACTIVATOR DEVR_DOSR"/>
    <property type="match status" value="1"/>
</dbReference>
<dbReference type="Pfam" id="PF00196">
    <property type="entry name" value="GerE"/>
    <property type="match status" value="1"/>
</dbReference>
<evidence type="ECO:0000256" key="6">
    <source>
        <dbReference type="PROSITE-ProRule" id="PRU00169"/>
    </source>
</evidence>
<evidence type="ECO:0000313" key="10">
    <source>
        <dbReference type="Proteomes" id="UP000317171"/>
    </source>
</evidence>
<reference evidence="9 10" key="1">
    <citation type="submission" date="2019-02" db="EMBL/GenBank/DDBJ databases">
        <title>Deep-cultivation of Planctomycetes and their phenomic and genomic characterization uncovers novel biology.</title>
        <authorList>
            <person name="Wiegand S."/>
            <person name="Jogler M."/>
            <person name="Boedeker C."/>
            <person name="Pinto D."/>
            <person name="Vollmers J."/>
            <person name="Rivas-Marin E."/>
            <person name="Kohn T."/>
            <person name="Peeters S.H."/>
            <person name="Heuer A."/>
            <person name="Rast P."/>
            <person name="Oberbeckmann S."/>
            <person name="Bunk B."/>
            <person name="Jeske O."/>
            <person name="Meyerdierks A."/>
            <person name="Storesund J.E."/>
            <person name="Kallscheuer N."/>
            <person name="Luecker S."/>
            <person name="Lage O.M."/>
            <person name="Pohl T."/>
            <person name="Merkel B.J."/>
            <person name="Hornburger P."/>
            <person name="Mueller R.-W."/>
            <person name="Bruemmer F."/>
            <person name="Labrenz M."/>
            <person name="Spormann A.M."/>
            <person name="Op den Camp H."/>
            <person name="Overmann J."/>
            <person name="Amann R."/>
            <person name="Jetten M.S.M."/>
            <person name="Mascher T."/>
            <person name="Medema M.H."/>
            <person name="Devos D.P."/>
            <person name="Kaster A.-K."/>
            <person name="Ovreas L."/>
            <person name="Rohde M."/>
            <person name="Galperin M.Y."/>
            <person name="Jogler C."/>
        </authorList>
    </citation>
    <scope>NUCLEOTIDE SEQUENCE [LARGE SCALE GENOMIC DNA]</scope>
    <source>
        <strain evidence="9 10">Pan241w</strain>
    </source>
</reference>
<evidence type="ECO:0000256" key="4">
    <source>
        <dbReference type="ARBA" id="ARBA00023125"/>
    </source>
</evidence>
<dbReference type="Proteomes" id="UP000317171">
    <property type="component" value="Chromosome"/>
</dbReference>
<name>A0A517RJ37_9PLAN</name>
<sequence>MVSDVMTINQEATVFVVDDDPAIRKSLRWLIESVGLKVQTHELASDFLESYSPDSPGCLVLDVRIPGMSGLELQEKLRERGYDIPVIIVSGYGDVPMAVRAMKAGAVDFLEKPVSDQVLLDYIQKGIEQDIKNKQARLQNKELIERKESLTRREREVMGYVVAGLSSREIADKLDVSFKTVEAHRAKIMKKMQVKSVPKLIQMDLLIQGSTTTDPKRF</sequence>
<proteinExistence type="predicted"/>
<dbReference type="AlphaFoldDB" id="A0A517RJ37"/>
<dbReference type="GO" id="GO:0000160">
    <property type="term" value="P:phosphorelay signal transduction system"/>
    <property type="evidence" value="ECO:0007669"/>
    <property type="project" value="UniProtKB-KW"/>
</dbReference>
<dbReference type="EMBL" id="CP036269">
    <property type="protein sequence ID" value="QDT43887.1"/>
    <property type="molecule type" value="Genomic_DNA"/>
</dbReference>
<evidence type="ECO:0000256" key="1">
    <source>
        <dbReference type="ARBA" id="ARBA00022553"/>
    </source>
</evidence>
<dbReference type="Gene3D" id="3.40.50.2300">
    <property type="match status" value="1"/>
</dbReference>
<evidence type="ECO:0000259" key="8">
    <source>
        <dbReference type="PROSITE" id="PS50110"/>
    </source>
</evidence>
<gene>
    <name evidence="9" type="primary">tdiR_2</name>
    <name evidence="9" type="ORF">Pan241w_39910</name>
</gene>
<keyword evidence="2" id="KW-0902">Two-component regulatory system</keyword>
<dbReference type="PROSITE" id="PS50110">
    <property type="entry name" value="RESPONSE_REGULATORY"/>
    <property type="match status" value="1"/>
</dbReference>
<evidence type="ECO:0000256" key="5">
    <source>
        <dbReference type="ARBA" id="ARBA00023163"/>
    </source>
</evidence>
<evidence type="ECO:0000313" key="9">
    <source>
        <dbReference type="EMBL" id="QDT43887.1"/>
    </source>
</evidence>
<dbReference type="SUPFAM" id="SSF46894">
    <property type="entry name" value="C-terminal effector domain of the bipartite response regulators"/>
    <property type="match status" value="1"/>
</dbReference>
<dbReference type="CDD" id="cd17537">
    <property type="entry name" value="REC_FixJ"/>
    <property type="match status" value="1"/>
</dbReference>
<evidence type="ECO:0000256" key="2">
    <source>
        <dbReference type="ARBA" id="ARBA00023012"/>
    </source>
</evidence>
<keyword evidence="3" id="KW-0805">Transcription regulation</keyword>
<dbReference type="InterPro" id="IPR011006">
    <property type="entry name" value="CheY-like_superfamily"/>
</dbReference>
<keyword evidence="10" id="KW-1185">Reference proteome</keyword>
<keyword evidence="1 6" id="KW-0597">Phosphoprotein</keyword>
<dbReference type="PRINTS" id="PR00038">
    <property type="entry name" value="HTHLUXR"/>
</dbReference>
<dbReference type="Gene3D" id="1.10.10.10">
    <property type="entry name" value="Winged helix-like DNA-binding domain superfamily/Winged helix DNA-binding domain"/>
    <property type="match status" value="1"/>
</dbReference>
<feature type="modified residue" description="4-aspartylphosphate" evidence="6">
    <location>
        <position position="62"/>
    </location>
</feature>